<organism evidence="1 2">
    <name type="scientific">Globodera rostochiensis</name>
    <name type="common">Golden nematode worm</name>
    <name type="synonym">Heterodera rostochiensis</name>
    <dbReference type="NCBI Taxonomy" id="31243"/>
    <lineage>
        <taxon>Eukaryota</taxon>
        <taxon>Metazoa</taxon>
        <taxon>Ecdysozoa</taxon>
        <taxon>Nematoda</taxon>
        <taxon>Chromadorea</taxon>
        <taxon>Rhabditida</taxon>
        <taxon>Tylenchina</taxon>
        <taxon>Tylenchomorpha</taxon>
        <taxon>Tylenchoidea</taxon>
        <taxon>Heteroderidae</taxon>
        <taxon>Heteroderinae</taxon>
        <taxon>Globodera</taxon>
    </lineage>
</organism>
<dbReference type="WBParaSite" id="Gr19_v10_g6521.t1">
    <property type="protein sequence ID" value="Gr19_v10_g6521.t1"/>
    <property type="gene ID" value="Gr19_v10_g6521"/>
</dbReference>
<protein>
    <submittedName>
        <fullName evidence="2">Uncharacterized protein</fullName>
    </submittedName>
</protein>
<dbReference type="AlphaFoldDB" id="A0A914I1T4"/>
<proteinExistence type="predicted"/>
<dbReference type="Proteomes" id="UP000887572">
    <property type="component" value="Unplaced"/>
</dbReference>
<sequence length="134" mass="14609">MIVGKEAFDVLRLHISPDVLRTCRKLRIIQITGVFPEFLASDRANSTAGQALLKWLHTRLSDQTAEILKCTIPDMRSTVSVDLMLTKFINDRSTASYVIGLDYVLLANAVGFRPTHGGGSGASGSGRQGSSWMI</sequence>
<name>A0A914I1T4_GLORO</name>
<reference evidence="2" key="1">
    <citation type="submission" date="2022-11" db="UniProtKB">
        <authorList>
            <consortium name="WormBaseParasite"/>
        </authorList>
    </citation>
    <scope>IDENTIFICATION</scope>
</reference>
<keyword evidence="1" id="KW-1185">Reference proteome</keyword>
<evidence type="ECO:0000313" key="1">
    <source>
        <dbReference type="Proteomes" id="UP000887572"/>
    </source>
</evidence>
<evidence type="ECO:0000313" key="2">
    <source>
        <dbReference type="WBParaSite" id="Gr19_v10_g6521.t1"/>
    </source>
</evidence>
<accession>A0A914I1T4</accession>